<protein>
    <submittedName>
        <fullName evidence="1">Uncharacterized protein</fullName>
    </submittedName>
</protein>
<dbReference type="InterPro" id="IPR029044">
    <property type="entry name" value="Nucleotide-diphossugar_trans"/>
</dbReference>
<dbReference type="SUPFAM" id="SSF53448">
    <property type="entry name" value="Nucleotide-diphospho-sugar transferases"/>
    <property type="match status" value="1"/>
</dbReference>
<reference evidence="1" key="1">
    <citation type="journal article" date="2020" name="Nature">
        <title>Giant virus diversity and host interactions through global metagenomics.</title>
        <authorList>
            <person name="Schulz F."/>
            <person name="Roux S."/>
            <person name="Paez-Espino D."/>
            <person name="Jungbluth S."/>
            <person name="Walsh D.A."/>
            <person name="Denef V.J."/>
            <person name="McMahon K.D."/>
            <person name="Konstantinidis K.T."/>
            <person name="Eloe-Fadrosh E.A."/>
            <person name="Kyrpides N.C."/>
            <person name="Woyke T."/>
        </authorList>
    </citation>
    <scope>NUCLEOTIDE SEQUENCE</scope>
    <source>
        <strain evidence="1">GVMAG-M-3300018416-45</strain>
    </source>
</reference>
<sequence length="541" mass="64334">MSKPSSFSTICTSNCAIELVGLLLSLSVFHPDETIYVLCDTKTKRIIDTMTPRPKLQIKWFIELDKYDGMNRQMMEQNGLFGNFLLNKMKIMKYVLRDYKDTLFLDSDIIIVNAIQDIDRTKQVGLSPQFIQKKHLDITGYYNAGLLWTNSIDICDYWESIINYTNHCPEQINMTQLRKYSYFEFGEEYNVQAWRMYLSTENKQTIANHITSSDTLYYKNKPLRFIHTHFHDARFKQFNECIIHHLSKSKMYKVLAIIYRVINNKWILKIPKQPMKGWGQHSNDSYRELPLLMKKQNTDLDVRYVNNTRHCWLEPNILTYDRDTLEWCNEEVPQCSLMLLGNGDIEKEGKYLKNKIPKLNIKPWIFWPRKPELLEKILKEITHMTFKERSNESIFIGNFENSVQEKFRTNTNWGDVVTEYHCTAGIKHKFTHEEYLMKLGHSRYGLCLRGYGSKCHREVELMAFGTIPIVTPDVNVNSYMDPLVENTHYILVTTPDKLIETIRKIDEEQWTKMSMNCREWYMRNVHSEHCWNNMIEHVLYD</sequence>
<proteinExistence type="predicted"/>
<accession>A0A6C0BR13</accession>
<dbReference type="AlphaFoldDB" id="A0A6C0BR13"/>
<evidence type="ECO:0000313" key="1">
    <source>
        <dbReference type="EMBL" id="QHS94636.1"/>
    </source>
</evidence>
<organism evidence="1">
    <name type="scientific">viral metagenome</name>
    <dbReference type="NCBI Taxonomy" id="1070528"/>
    <lineage>
        <taxon>unclassified sequences</taxon>
        <taxon>metagenomes</taxon>
        <taxon>organismal metagenomes</taxon>
    </lineage>
</organism>
<dbReference type="EMBL" id="MN739228">
    <property type="protein sequence ID" value="QHS94636.1"/>
    <property type="molecule type" value="Genomic_DNA"/>
</dbReference>
<name>A0A6C0BR13_9ZZZZ</name>